<feature type="transmembrane region" description="Helical" evidence="1">
    <location>
        <begin position="6"/>
        <end position="26"/>
    </location>
</feature>
<dbReference type="Proteomes" id="UP000273977">
    <property type="component" value="Unassembled WGS sequence"/>
</dbReference>
<keyword evidence="3" id="KW-1185">Reference proteome</keyword>
<evidence type="ECO:0000256" key="1">
    <source>
        <dbReference type="SAM" id="Phobius"/>
    </source>
</evidence>
<evidence type="ECO:0000313" key="3">
    <source>
        <dbReference type="Proteomes" id="UP000273977"/>
    </source>
</evidence>
<protein>
    <submittedName>
        <fullName evidence="2">Uncharacterized protein</fullName>
    </submittedName>
</protein>
<gene>
    <name evidence="2" type="ORF">EF384_04845</name>
</gene>
<dbReference type="EMBL" id="RKMG01000012">
    <property type="protein sequence ID" value="RPA60585.1"/>
    <property type="molecule type" value="Genomic_DNA"/>
</dbReference>
<dbReference type="AlphaFoldDB" id="A0A3N4GEE8"/>
<keyword evidence="1" id="KW-0472">Membrane</keyword>
<name>A0A3N4GEE8_9LACT</name>
<comment type="caution">
    <text evidence="2">The sequence shown here is derived from an EMBL/GenBank/DDBJ whole genome shotgun (WGS) entry which is preliminary data.</text>
</comment>
<evidence type="ECO:0000313" key="2">
    <source>
        <dbReference type="EMBL" id="RPA60585.1"/>
    </source>
</evidence>
<accession>A0A3N4GEE8</accession>
<sequence>MNKDVLYILSMAVLFLGFTAIFLVFLPNLNTGFLVPFSFITAYLSDKLVTRIIYGPTNKA</sequence>
<keyword evidence="1" id="KW-1133">Transmembrane helix</keyword>
<organism evidence="2 3">
    <name type="scientific">Aerococcus agrisoli</name>
    <dbReference type="NCBI Taxonomy" id="2487350"/>
    <lineage>
        <taxon>Bacteria</taxon>
        <taxon>Bacillati</taxon>
        <taxon>Bacillota</taxon>
        <taxon>Bacilli</taxon>
        <taxon>Lactobacillales</taxon>
        <taxon>Aerococcaceae</taxon>
        <taxon>Aerococcus</taxon>
    </lineage>
</organism>
<keyword evidence="1" id="KW-0812">Transmembrane</keyword>
<reference evidence="2 3" key="1">
    <citation type="submission" date="2018-11" db="EMBL/GenBank/DDBJ databases">
        <title>Aerococcus sp. SJQ22, whole genome shotgun sequence.</title>
        <authorList>
            <person name="Sun L."/>
            <person name="Gao X."/>
            <person name="Chen W."/>
            <person name="Huang K."/>
        </authorList>
    </citation>
    <scope>NUCLEOTIDE SEQUENCE [LARGE SCALE GENOMIC DNA]</scope>
    <source>
        <strain evidence="2 3">SJQ22</strain>
    </source>
</reference>
<proteinExistence type="predicted"/>
<dbReference type="RefSeq" id="WP_123779858.1">
    <property type="nucleotide sequence ID" value="NZ_RKMG01000012.1"/>
</dbReference>